<dbReference type="GO" id="GO:0048039">
    <property type="term" value="F:ubiquinone binding"/>
    <property type="evidence" value="ECO:0007669"/>
    <property type="project" value="TreeGrafter"/>
</dbReference>
<dbReference type="Proteomes" id="UP000184471">
    <property type="component" value="Unassembled WGS sequence"/>
</dbReference>
<evidence type="ECO:0000259" key="9">
    <source>
        <dbReference type="Pfam" id="PF00361"/>
    </source>
</evidence>
<dbReference type="GO" id="GO:0003954">
    <property type="term" value="F:NADH dehydrogenase activity"/>
    <property type="evidence" value="ECO:0007669"/>
    <property type="project" value="TreeGrafter"/>
</dbReference>
<evidence type="ECO:0000256" key="6">
    <source>
        <dbReference type="RuleBase" id="RU000320"/>
    </source>
</evidence>
<feature type="compositionally biased region" description="Low complexity" evidence="7">
    <location>
        <begin position="493"/>
        <end position="505"/>
    </location>
</feature>
<dbReference type="InterPro" id="IPR001750">
    <property type="entry name" value="ND/Mrp_TM"/>
</dbReference>
<evidence type="ECO:0000256" key="8">
    <source>
        <dbReference type="SAM" id="Phobius"/>
    </source>
</evidence>
<accession>A0A1M5MRD0</accession>
<feature type="transmembrane region" description="Helical" evidence="8">
    <location>
        <begin position="83"/>
        <end position="104"/>
    </location>
</feature>
<evidence type="ECO:0000256" key="5">
    <source>
        <dbReference type="ARBA" id="ARBA00023136"/>
    </source>
</evidence>
<reference evidence="10 11" key="1">
    <citation type="submission" date="2016-11" db="EMBL/GenBank/DDBJ databases">
        <authorList>
            <person name="Jaros S."/>
            <person name="Januszkiewicz K."/>
            <person name="Wedrychowicz H."/>
        </authorList>
    </citation>
    <scope>NUCLEOTIDE SEQUENCE [LARGE SCALE GENOMIC DNA]</scope>
    <source>
        <strain evidence="10 11">DSM 45408</strain>
    </source>
</reference>
<name>A0A1M5MRD0_9ACTN</name>
<keyword evidence="3 6" id="KW-0812">Transmembrane</keyword>
<feature type="region of interest" description="Disordered" evidence="7">
    <location>
        <begin position="459"/>
        <end position="509"/>
    </location>
</feature>
<dbReference type="GO" id="GO:0042773">
    <property type="term" value="P:ATP synthesis coupled electron transport"/>
    <property type="evidence" value="ECO:0007669"/>
    <property type="project" value="InterPro"/>
</dbReference>
<feature type="transmembrane region" description="Helical" evidence="8">
    <location>
        <begin position="379"/>
        <end position="395"/>
    </location>
</feature>
<feature type="transmembrane region" description="Helical" evidence="8">
    <location>
        <begin position="36"/>
        <end position="54"/>
    </location>
</feature>
<keyword evidence="5 8" id="KW-0472">Membrane</keyword>
<feature type="transmembrane region" description="Helical" evidence="8">
    <location>
        <begin position="116"/>
        <end position="134"/>
    </location>
</feature>
<dbReference type="PRINTS" id="PR01437">
    <property type="entry name" value="NUOXDRDTASE4"/>
</dbReference>
<dbReference type="GO" id="GO:0008137">
    <property type="term" value="F:NADH dehydrogenase (ubiquinone) activity"/>
    <property type="evidence" value="ECO:0007669"/>
    <property type="project" value="InterPro"/>
</dbReference>
<evidence type="ECO:0000256" key="4">
    <source>
        <dbReference type="ARBA" id="ARBA00022989"/>
    </source>
</evidence>
<dbReference type="OrthoDB" id="9768329at2"/>
<dbReference type="AlphaFoldDB" id="A0A1M5MRD0"/>
<dbReference type="InterPro" id="IPR003918">
    <property type="entry name" value="NADH_UbQ_OxRdtase"/>
</dbReference>
<feature type="transmembrane region" description="Helical" evidence="8">
    <location>
        <begin position="140"/>
        <end position="158"/>
    </location>
</feature>
<dbReference type="Pfam" id="PF00361">
    <property type="entry name" value="Proton_antipo_M"/>
    <property type="match status" value="1"/>
</dbReference>
<evidence type="ECO:0000256" key="2">
    <source>
        <dbReference type="ARBA" id="ARBA00009025"/>
    </source>
</evidence>
<gene>
    <name evidence="10" type="ORF">SAMN05444351_3249</name>
</gene>
<dbReference type="PANTHER" id="PTHR43507:SF1">
    <property type="entry name" value="NADH-UBIQUINONE OXIDOREDUCTASE CHAIN 4"/>
    <property type="match status" value="1"/>
</dbReference>
<comment type="similarity">
    <text evidence="2">Belongs to the complex I subunit 4 family.</text>
</comment>
<feature type="transmembrane region" description="Helical" evidence="8">
    <location>
        <begin position="281"/>
        <end position="302"/>
    </location>
</feature>
<dbReference type="GO" id="GO:0016020">
    <property type="term" value="C:membrane"/>
    <property type="evidence" value="ECO:0007669"/>
    <property type="project" value="UniProtKB-SubCell"/>
</dbReference>
<dbReference type="EMBL" id="FQVX01000003">
    <property type="protein sequence ID" value="SHG79439.1"/>
    <property type="molecule type" value="Genomic_DNA"/>
</dbReference>
<organism evidence="10 11">
    <name type="scientific">Geodermatophilus nigrescens</name>
    <dbReference type="NCBI Taxonomy" id="1070870"/>
    <lineage>
        <taxon>Bacteria</taxon>
        <taxon>Bacillati</taxon>
        <taxon>Actinomycetota</taxon>
        <taxon>Actinomycetes</taxon>
        <taxon>Geodermatophilales</taxon>
        <taxon>Geodermatophilaceae</taxon>
        <taxon>Geodermatophilus</taxon>
    </lineage>
</organism>
<feature type="domain" description="NADH:quinone oxidoreductase/Mrp antiporter transmembrane" evidence="9">
    <location>
        <begin position="134"/>
        <end position="424"/>
    </location>
</feature>
<feature type="transmembrane region" description="Helical" evidence="8">
    <location>
        <begin position="521"/>
        <end position="537"/>
    </location>
</feature>
<feature type="transmembrane region" description="Helical" evidence="8">
    <location>
        <begin position="415"/>
        <end position="435"/>
    </location>
</feature>
<keyword evidence="4 8" id="KW-1133">Transmembrane helix</keyword>
<evidence type="ECO:0000313" key="11">
    <source>
        <dbReference type="Proteomes" id="UP000184471"/>
    </source>
</evidence>
<keyword evidence="11" id="KW-1185">Reference proteome</keyword>
<dbReference type="NCBIfam" id="TIGR01972">
    <property type="entry name" value="NDH_I_M"/>
    <property type="match status" value="1"/>
</dbReference>
<feature type="transmembrane region" description="Helical" evidence="8">
    <location>
        <begin position="309"/>
        <end position="330"/>
    </location>
</feature>
<comment type="subcellular location">
    <subcellularLocation>
        <location evidence="1">Endomembrane system</location>
        <topology evidence="1">Multi-pass membrane protein</topology>
    </subcellularLocation>
    <subcellularLocation>
        <location evidence="6">Membrane</location>
        <topology evidence="6">Multi-pass membrane protein</topology>
    </subcellularLocation>
</comment>
<proteinExistence type="inferred from homology"/>
<evidence type="ECO:0000256" key="1">
    <source>
        <dbReference type="ARBA" id="ARBA00004127"/>
    </source>
</evidence>
<evidence type="ECO:0000256" key="7">
    <source>
        <dbReference type="SAM" id="MobiDB-lite"/>
    </source>
</evidence>
<dbReference type="GO" id="GO:0015990">
    <property type="term" value="P:electron transport coupled proton transport"/>
    <property type="evidence" value="ECO:0007669"/>
    <property type="project" value="TreeGrafter"/>
</dbReference>
<feature type="transmembrane region" description="Helical" evidence="8">
    <location>
        <begin position="336"/>
        <end position="358"/>
    </location>
</feature>
<evidence type="ECO:0000313" key="10">
    <source>
        <dbReference type="EMBL" id="SHG79439.1"/>
    </source>
</evidence>
<dbReference type="GO" id="GO:0012505">
    <property type="term" value="C:endomembrane system"/>
    <property type="evidence" value="ECO:0007669"/>
    <property type="project" value="UniProtKB-SubCell"/>
</dbReference>
<dbReference type="STRING" id="1070870.SAMN05444351_3249"/>
<feature type="transmembrane region" description="Helical" evidence="8">
    <location>
        <begin position="217"/>
        <end position="239"/>
    </location>
</feature>
<evidence type="ECO:0000256" key="3">
    <source>
        <dbReference type="ARBA" id="ARBA00022692"/>
    </source>
</evidence>
<feature type="transmembrane region" description="Helical" evidence="8">
    <location>
        <begin position="6"/>
        <end position="24"/>
    </location>
</feature>
<feature type="compositionally biased region" description="Low complexity" evidence="7">
    <location>
        <begin position="464"/>
        <end position="485"/>
    </location>
</feature>
<dbReference type="InterPro" id="IPR010227">
    <property type="entry name" value="NADH_Q_OxRdtase_chainM/4"/>
</dbReference>
<sequence length="567" mass="58336">MSDSLLLVAMVVVPAVGAAVVAGLPKHRTATARQLALGVSLVVLVLAVLATVAFDPDGDRFQLTTSVPWIPGFGVDFALGVDGIALVMLLLVGVLVPVVVLASWEDTAPPNRSMRTFFAWLLLLEACMVGVFAATDVFLFYVFFEAMLVPMYFIVGSFGGPRRQYAAVKFFLYSLVGGLVMLAAVIGLYVVSEAAGEGTFAFESLRQLDIDPGVQRLLFLGFFVAFAIKAPLVPLHTWLPDAGAEAPVGGAVLLVGVLDKVGTFGFLRYCLPLFPEASREFAPLVLVLAVAGVLYAALLAMGQTDMKRLVSYTSIAHFGFIALGVFAFTTEAGTGAVLYMVNHGIATGLLFLVVGMLIARGGSRLVGDYGGVASRAPKLAGVFLVAGLASLALPGTNSFVSEFLVLIGSFPTRPVFTVLATVGIILAALYVLLLYQRTMHGPPRGVLFPAGDAADDAADGAAGGAAPHGATAPPAGAGHGATAAPAGGGHGAHGATATLTAPAPARSGGASRMYDLTRRETLVVAPLVALVLVLGVYPQPLIRLIEPAVAATMSDVGAGSAPSEGTD</sequence>
<dbReference type="NCBIfam" id="NF004500">
    <property type="entry name" value="PRK05846.1-4"/>
    <property type="match status" value="1"/>
</dbReference>
<protein>
    <submittedName>
        <fullName evidence="10">NADH dehydrogenase subunit M</fullName>
    </submittedName>
</protein>
<dbReference type="RefSeq" id="WP_073421292.1">
    <property type="nucleotide sequence ID" value="NZ_FQVX01000003.1"/>
</dbReference>
<feature type="transmembrane region" description="Helical" evidence="8">
    <location>
        <begin position="170"/>
        <end position="191"/>
    </location>
</feature>
<dbReference type="PANTHER" id="PTHR43507">
    <property type="entry name" value="NADH-UBIQUINONE OXIDOREDUCTASE CHAIN 4"/>
    <property type="match status" value="1"/>
</dbReference>
<feature type="transmembrane region" description="Helical" evidence="8">
    <location>
        <begin position="251"/>
        <end position="269"/>
    </location>
</feature>